<evidence type="ECO:0000259" key="1">
    <source>
        <dbReference type="PROSITE" id="PS50234"/>
    </source>
</evidence>
<dbReference type="PROSITE" id="PS50234">
    <property type="entry name" value="VWFA"/>
    <property type="match status" value="1"/>
</dbReference>
<dbReference type="Gene3D" id="3.40.50.410">
    <property type="entry name" value="von Willebrand factor, type A domain"/>
    <property type="match status" value="1"/>
</dbReference>
<gene>
    <name evidence="2" type="ORF">B4U80_11860</name>
</gene>
<sequence length="195" mass="21410">MKTIICMIVDESGSMGGNVNEVVEGYNTFIQDQLKLADEARLHLLKFNDNVNTVLRDVNLANVPLLGGHSYTPGGNTALFDAMGDGINSVASSKRIDERAIVVIITDGYENASRRYTEQQVRDLIARYKAHGDWSFVYIGECSQQFAARMGIPASNAINFCHEKGKIRANFEAASAACTNLRSNKLKASDVLFNN</sequence>
<comment type="caution">
    <text evidence="2">The sequence shown here is derived from an EMBL/GenBank/DDBJ whole genome shotgun (WGS) entry which is preliminary data.</text>
</comment>
<name>A0A443S1M8_9ACAR</name>
<proteinExistence type="predicted"/>
<dbReference type="CDD" id="cd00198">
    <property type="entry name" value="vWFA"/>
    <property type="match status" value="1"/>
</dbReference>
<dbReference type="SMART" id="SM00327">
    <property type="entry name" value="VWA"/>
    <property type="match status" value="1"/>
</dbReference>
<feature type="domain" description="VWFA" evidence="1">
    <location>
        <begin position="4"/>
        <end position="140"/>
    </location>
</feature>
<dbReference type="OrthoDB" id="6495157at2759"/>
<keyword evidence="3" id="KW-1185">Reference proteome</keyword>
<reference evidence="2 3" key="1">
    <citation type="journal article" date="2018" name="Gigascience">
        <title>Genomes of trombidid mites reveal novel predicted allergens and laterally-transferred genes associated with secondary metabolism.</title>
        <authorList>
            <person name="Dong X."/>
            <person name="Chaisiri K."/>
            <person name="Xia D."/>
            <person name="Armstrong S.D."/>
            <person name="Fang Y."/>
            <person name="Donnelly M.J."/>
            <person name="Kadowaki T."/>
            <person name="McGarry J.W."/>
            <person name="Darby A.C."/>
            <person name="Makepeace B.L."/>
        </authorList>
    </citation>
    <scope>NUCLEOTIDE SEQUENCE [LARGE SCALE GENOMIC DNA]</scope>
    <source>
        <strain evidence="2">UoL-UT</strain>
    </source>
</reference>
<dbReference type="AlphaFoldDB" id="A0A443S1M8"/>
<organism evidence="2 3">
    <name type="scientific">Leptotrombidium deliense</name>
    <dbReference type="NCBI Taxonomy" id="299467"/>
    <lineage>
        <taxon>Eukaryota</taxon>
        <taxon>Metazoa</taxon>
        <taxon>Ecdysozoa</taxon>
        <taxon>Arthropoda</taxon>
        <taxon>Chelicerata</taxon>
        <taxon>Arachnida</taxon>
        <taxon>Acari</taxon>
        <taxon>Acariformes</taxon>
        <taxon>Trombidiformes</taxon>
        <taxon>Prostigmata</taxon>
        <taxon>Anystina</taxon>
        <taxon>Parasitengona</taxon>
        <taxon>Trombiculoidea</taxon>
        <taxon>Trombiculidae</taxon>
        <taxon>Leptotrombidium</taxon>
    </lineage>
</organism>
<dbReference type="InterPro" id="IPR002035">
    <property type="entry name" value="VWF_A"/>
</dbReference>
<protein>
    <submittedName>
        <fullName evidence="2">VWA domain-containing protein-like protein</fullName>
    </submittedName>
</protein>
<dbReference type="Proteomes" id="UP000288716">
    <property type="component" value="Unassembled WGS sequence"/>
</dbReference>
<dbReference type="EMBL" id="NCKV01012278">
    <property type="protein sequence ID" value="RWS21425.1"/>
    <property type="molecule type" value="Genomic_DNA"/>
</dbReference>
<dbReference type="GO" id="GO:0032991">
    <property type="term" value="C:protein-containing complex"/>
    <property type="evidence" value="ECO:0007669"/>
    <property type="project" value="UniProtKB-ARBA"/>
</dbReference>
<dbReference type="Pfam" id="PF00092">
    <property type="entry name" value="VWA"/>
    <property type="match status" value="1"/>
</dbReference>
<evidence type="ECO:0000313" key="3">
    <source>
        <dbReference type="Proteomes" id="UP000288716"/>
    </source>
</evidence>
<accession>A0A443S1M8</accession>
<evidence type="ECO:0000313" key="2">
    <source>
        <dbReference type="EMBL" id="RWS21425.1"/>
    </source>
</evidence>
<dbReference type="SUPFAM" id="SSF53300">
    <property type="entry name" value="vWA-like"/>
    <property type="match status" value="1"/>
</dbReference>
<dbReference type="VEuPathDB" id="VectorBase:LDEU010615"/>
<dbReference type="InterPro" id="IPR036465">
    <property type="entry name" value="vWFA_dom_sf"/>
</dbReference>